<evidence type="ECO:0000256" key="1">
    <source>
        <dbReference type="SAM" id="Phobius"/>
    </source>
</evidence>
<keyword evidence="1" id="KW-0812">Transmembrane</keyword>
<keyword evidence="3" id="KW-1185">Reference proteome</keyword>
<proteinExistence type="predicted"/>
<evidence type="ECO:0000313" key="2">
    <source>
        <dbReference type="EMBL" id="SFI90766.1"/>
    </source>
</evidence>
<feature type="transmembrane region" description="Helical" evidence="1">
    <location>
        <begin position="148"/>
        <end position="170"/>
    </location>
</feature>
<gene>
    <name evidence="2" type="ORF">SAMN03080618_01626</name>
</gene>
<dbReference type="STRING" id="1121003.SAMN03080618_01626"/>
<name>A0A1I3M236_9HYPH</name>
<dbReference type="InterPro" id="IPR011990">
    <property type="entry name" value="TPR-like_helical_dom_sf"/>
</dbReference>
<accession>A0A1I3M236</accession>
<dbReference type="SUPFAM" id="SSF48452">
    <property type="entry name" value="TPR-like"/>
    <property type="match status" value="1"/>
</dbReference>
<organism evidence="2 3">
    <name type="scientific">Aquamicrobium aerolatum DSM 21857</name>
    <dbReference type="NCBI Taxonomy" id="1121003"/>
    <lineage>
        <taxon>Bacteria</taxon>
        <taxon>Pseudomonadati</taxon>
        <taxon>Pseudomonadota</taxon>
        <taxon>Alphaproteobacteria</taxon>
        <taxon>Hyphomicrobiales</taxon>
        <taxon>Phyllobacteriaceae</taxon>
        <taxon>Aerobium</taxon>
    </lineage>
</organism>
<reference evidence="3" key="1">
    <citation type="submission" date="2016-10" db="EMBL/GenBank/DDBJ databases">
        <authorList>
            <person name="Varghese N."/>
            <person name="Submissions S."/>
        </authorList>
    </citation>
    <scope>NUCLEOTIDE SEQUENCE [LARGE SCALE GENOMIC DNA]</scope>
    <source>
        <strain evidence="3">DSM 21857</strain>
    </source>
</reference>
<dbReference type="Gene3D" id="1.25.40.10">
    <property type="entry name" value="Tetratricopeptide repeat domain"/>
    <property type="match status" value="1"/>
</dbReference>
<keyword evidence="1" id="KW-1133">Transmembrane helix</keyword>
<evidence type="ECO:0008006" key="4">
    <source>
        <dbReference type="Google" id="ProtNLM"/>
    </source>
</evidence>
<dbReference type="EMBL" id="FORF01000008">
    <property type="protein sequence ID" value="SFI90766.1"/>
    <property type="molecule type" value="Genomic_DNA"/>
</dbReference>
<sequence length="573" mass="62384">MPPAAQIREALQRVVSSDAFARSERARDLLRYLVEQDLAGHADRLKGYSIAVDVFGKDASFDPSTDTVVRVQAGRLRELLQQYYAGEGAHDLVRITVPRGSYVPLYVAADDDAALAFPETASVETPAEEGQVTSLSPRISAADGRRSWIAYGFGALFLAGVMVGTVLQWGGGSKAVPEVQAADVPSVPQAMKSGPSSVRQQLPAIYLKVAGKSEAAETLAAVFRRGLAGFDTVSFIAREPDSLSGSTHPKTDFVFTLKSDADDVVHIELQNIASGTVLLSRNLEVKDRPQNQIEDEVADLLTSVTPVSGILFAGVAQDGAETPLIRCLILNELFYRNPNATAHQEVYACLQEFVTGELTSSLAYSELAGLHMQAIAARYEHLKDASEAQALAFARMAVQFGPNSPYAHRSMGYVLSRSSTPDEAMRWTRKAYELNMFDLGMAASYGYELIFDGLYDEGTPILKRAVQAASAHPPWWDYGLALGQLMRNELREAANAVSVLSASPRAHYRALRLVVAHELDRQSEVEGLLEQIRVGNKSFVADPLGFFRRGLYPEDLTERLMQSLTHAGLLDAS</sequence>
<protein>
    <recommendedName>
        <fullName evidence="4">TolB amino-terminal domain-containing protein</fullName>
    </recommendedName>
</protein>
<dbReference type="AlphaFoldDB" id="A0A1I3M236"/>
<dbReference type="Proteomes" id="UP000242763">
    <property type="component" value="Unassembled WGS sequence"/>
</dbReference>
<evidence type="ECO:0000313" key="3">
    <source>
        <dbReference type="Proteomes" id="UP000242763"/>
    </source>
</evidence>
<keyword evidence="1" id="KW-0472">Membrane</keyword>